<dbReference type="InterPro" id="IPR051010">
    <property type="entry name" value="BCAA_transport"/>
</dbReference>
<keyword evidence="2 4" id="KW-0732">Signal</keyword>
<evidence type="ECO:0000256" key="1">
    <source>
        <dbReference type="ARBA" id="ARBA00010062"/>
    </source>
</evidence>
<feature type="domain" description="Leucine-binding protein" evidence="5">
    <location>
        <begin position="29"/>
        <end position="366"/>
    </location>
</feature>
<dbReference type="EMBL" id="BMIF01000004">
    <property type="protein sequence ID" value="GGA63530.1"/>
    <property type="molecule type" value="Genomic_DNA"/>
</dbReference>
<evidence type="ECO:0000313" key="7">
    <source>
        <dbReference type="Proteomes" id="UP000636264"/>
    </source>
</evidence>
<dbReference type="InterPro" id="IPR028081">
    <property type="entry name" value="Leu-bd"/>
</dbReference>
<dbReference type="InterPro" id="IPR028082">
    <property type="entry name" value="Peripla_BP_I"/>
</dbReference>
<dbReference type="PANTHER" id="PTHR30483">
    <property type="entry name" value="LEUCINE-SPECIFIC-BINDING PROTEIN"/>
    <property type="match status" value="1"/>
</dbReference>
<gene>
    <name evidence="6" type="ORF">GCM10011385_16740</name>
</gene>
<dbReference type="Proteomes" id="UP000636264">
    <property type="component" value="Unassembled WGS sequence"/>
</dbReference>
<evidence type="ECO:0000259" key="5">
    <source>
        <dbReference type="Pfam" id="PF13458"/>
    </source>
</evidence>
<keyword evidence="7" id="KW-1185">Reference proteome</keyword>
<accession>A0A916W3R7</accession>
<name>A0A916W3R7_9HYPH</name>
<reference evidence="6" key="1">
    <citation type="journal article" date="2014" name="Int. J. Syst. Evol. Microbiol.">
        <title>Complete genome sequence of Corynebacterium casei LMG S-19264T (=DSM 44701T), isolated from a smear-ripened cheese.</title>
        <authorList>
            <consortium name="US DOE Joint Genome Institute (JGI-PGF)"/>
            <person name="Walter F."/>
            <person name="Albersmeier A."/>
            <person name="Kalinowski J."/>
            <person name="Ruckert C."/>
        </authorList>
    </citation>
    <scope>NUCLEOTIDE SEQUENCE</scope>
    <source>
        <strain evidence="6">CGMCC 1.15320</strain>
    </source>
</reference>
<organism evidence="6 7">
    <name type="scientific">Nitratireductor aestuarii</name>
    <dbReference type="NCBI Taxonomy" id="1735103"/>
    <lineage>
        <taxon>Bacteria</taxon>
        <taxon>Pseudomonadati</taxon>
        <taxon>Pseudomonadota</taxon>
        <taxon>Alphaproteobacteria</taxon>
        <taxon>Hyphomicrobiales</taxon>
        <taxon>Phyllobacteriaceae</taxon>
        <taxon>Nitratireductor</taxon>
    </lineage>
</organism>
<feature type="signal peptide" evidence="4">
    <location>
        <begin position="1"/>
        <end position="26"/>
    </location>
</feature>
<keyword evidence="3" id="KW-0813">Transport</keyword>
<evidence type="ECO:0000313" key="6">
    <source>
        <dbReference type="EMBL" id="GGA63530.1"/>
    </source>
</evidence>
<reference evidence="6" key="2">
    <citation type="submission" date="2020-09" db="EMBL/GenBank/DDBJ databases">
        <authorList>
            <person name="Sun Q."/>
            <person name="Zhou Y."/>
        </authorList>
    </citation>
    <scope>NUCLEOTIDE SEQUENCE</scope>
    <source>
        <strain evidence="6">CGMCC 1.15320</strain>
    </source>
</reference>
<evidence type="ECO:0000256" key="4">
    <source>
        <dbReference type="SAM" id="SignalP"/>
    </source>
</evidence>
<comment type="similarity">
    <text evidence="1">Belongs to the leucine-binding protein family.</text>
</comment>
<dbReference type="Gene3D" id="3.40.50.2300">
    <property type="match status" value="2"/>
</dbReference>
<evidence type="ECO:0000256" key="3">
    <source>
        <dbReference type="ARBA" id="ARBA00022970"/>
    </source>
</evidence>
<dbReference type="GO" id="GO:0006865">
    <property type="term" value="P:amino acid transport"/>
    <property type="evidence" value="ECO:0007669"/>
    <property type="project" value="UniProtKB-KW"/>
</dbReference>
<keyword evidence="3" id="KW-0029">Amino-acid transport</keyword>
<dbReference type="PANTHER" id="PTHR30483:SF6">
    <property type="entry name" value="PERIPLASMIC BINDING PROTEIN OF ABC TRANSPORTER FOR NATURAL AMINO ACIDS"/>
    <property type="match status" value="1"/>
</dbReference>
<protein>
    <recommendedName>
        <fullName evidence="5">Leucine-binding protein domain-containing protein</fullName>
    </recommendedName>
</protein>
<dbReference type="Pfam" id="PF13458">
    <property type="entry name" value="Peripla_BP_6"/>
    <property type="match status" value="1"/>
</dbReference>
<feature type="chain" id="PRO_5037963146" description="Leucine-binding protein domain-containing protein" evidence="4">
    <location>
        <begin position="27"/>
        <end position="397"/>
    </location>
</feature>
<sequence>MGTRLNKTLSILAVASVALGSSVAFAEDTVKLGGIMSMTGGGASIGRAASTAWKLAVDEINANGGILGKKVELVIADTMTDPTHGVAEARRLLQNEKVDAIIGPATSQETIPIATVTTESKVLHVSTAASPTLSPDTVPYHFSTSVTALNQIIPNINFAIDKLGVKKFGIISDNGGMSKAGVVEITEYLKEKGLEPVEIQEFPFRTEDMTPQLLSLRSSGAEALLFISSLGDDARKMLENRLDIGWDVPVLANQTLSNYAVGNAGVIGEEAFENVYAVTFVGQTYCDGDPVGENAFAKFVARANKEVPELEMLGGPGSLAPYYIIPLIVAETMNGAGTTEGEAAAKWLQENAGQVTIPTGGLQASDKSHFLPALDSIVTIESPHKLREDGLAKRAGC</sequence>
<dbReference type="SUPFAM" id="SSF53822">
    <property type="entry name" value="Periplasmic binding protein-like I"/>
    <property type="match status" value="1"/>
</dbReference>
<dbReference type="RefSeq" id="WP_188720601.1">
    <property type="nucleotide sequence ID" value="NZ_BMIF01000004.1"/>
</dbReference>
<evidence type="ECO:0000256" key="2">
    <source>
        <dbReference type="ARBA" id="ARBA00022729"/>
    </source>
</evidence>
<dbReference type="AlphaFoldDB" id="A0A916W3R7"/>
<proteinExistence type="inferred from homology"/>
<comment type="caution">
    <text evidence="6">The sequence shown here is derived from an EMBL/GenBank/DDBJ whole genome shotgun (WGS) entry which is preliminary data.</text>
</comment>